<sequence length="476" mass="52249">MYFEHVYEKGLAQASYFIGCQATGEAIVIDPKRDIDTYLQIAERENMRITKVTETHIHADFLSGSLELAQATGAEILLSDEGGKDWEYQFEHTGLKDGDKFKVGNLILEVMHTPGHTPEHISFLLTDGAASTKPIMLFTGDFVFVGDIGRPDLLEKAAGITGTMEKGAKDMFQSLKKFKALPDYIQVWPGHGAGSACGKSLGAVPSTTVGYEKIVNWAMNISDEDEFVKQLLEGQPEPPKYFAMMKKLNKVGLQVLGGIPRPGRMTLSQFKNAVDNKIKIVDTRDKLSFAGGHVPGSLNIQDNGSFSTWAGWMLNYDEPFVLIAPDHRIEDLTKKLIRIGLDNIYGYLPNMDALANAGNELRTLKQITCSELSNLIEMDNVQVIDVRGSSEHSSGNIIGSDNIHVGYLNENLNKIGKSKPVVVHCQTGDRSAIAASYLLNQGFDNVINLTGGYTAWVQDCGKNGQKSNVKSEIETI</sequence>
<keyword evidence="3" id="KW-0378">Hydrolase</keyword>
<evidence type="ECO:0000313" key="3">
    <source>
        <dbReference type="EMBL" id="KUG25008.1"/>
    </source>
</evidence>
<dbReference type="SUPFAM" id="SSF52821">
    <property type="entry name" value="Rhodanese/Cell cycle control phosphatase"/>
    <property type="match status" value="2"/>
</dbReference>
<dbReference type="GO" id="GO:0016787">
    <property type="term" value="F:hydrolase activity"/>
    <property type="evidence" value="ECO:0007669"/>
    <property type="project" value="UniProtKB-KW"/>
</dbReference>
<dbReference type="Gene3D" id="3.60.15.10">
    <property type="entry name" value="Ribonuclease Z/Hydroxyacylglutathione hydrolase-like"/>
    <property type="match status" value="1"/>
</dbReference>
<name>A0A0W8FVV2_9ZZZZ</name>
<dbReference type="CDD" id="cd00158">
    <property type="entry name" value="RHOD"/>
    <property type="match status" value="1"/>
</dbReference>
<dbReference type="PROSITE" id="PS50206">
    <property type="entry name" value="RHODANESE_3"/>
    <property type="match status" value="2"/>
</dbReference>
<dbReference type="InterPro" id="IPR001763">
    <property type="entry name" value="Rhodanese-like_dom"/>
</dbReference>
<dbReference type="InterPro" id="IPR051682">
    <property type="entry name" value="Mito_Persulfide_Diox"/>
</dbReference>
<dbReference type="GO" id="GO:0050313">
    <property type="term" value="F:sulfur dioxygenase activity"/>
    <property type="evidence" value="ECO:0007669"/>
    <property type="project" value="InterPro"/>
</dbReference>
<proteinExistence type="predicted"/>
<dbReference type="CDD" id="cd07724">
    <property type="entry name" value="POD-like_MBL-fold"/>
    <property type="match status" value="1"/>
</dbReference>
<dbReference type="SUPFAM" id="SSF56281">
    <property type="entry name" value="Metallo-hydrolase/oxidoreductase"/>
    <property type="match status" value="1"/>
</dbReference>
<evidence type="ECO:0000256" key="1">
    <source>
        <dbReference type="ARBA" id="ARBA00022723"/>
    </source>
</evidence>
<organism evidence="3">
    <name type="scientific">hydrocarbon metagenome</name>
    <dbReference type="NCBI Taxonomy" id="938273"/>
    <lineage>
        <taxon>unclassified sequences</taxon>
        <taxon>metagenomes</taxon>
        <taxon>ecological metagenomes</taxon>
    </lineage>
</organism>
<dbReference type="AlphaFoldDB" id="A0A0W8FVV2"/>
<dbReference type="InterPro" id="IPR036866">
    <property type="entry name" value="RibonucZ/Hydroxyglut_hydro"/>
</dbReference>
<dbReference type="InterPro" id="IPR036873">
    <property type="entry name" value="Rhodanese-like_dom_sf"/>
</dbReference>
<dbReference type="InterPro" id="IPR001279">
    <property type="entry name" value="Metallo-B-lactamas"/>
</dbReference>
<dbReference type="Pfam" id="PF00581">
    <property type="entry name" value="Rhodanese"/>
    <property type="match status" value="2"/>
</dbReference>
<dbReference type="Gene3D" id="3.40.250.10">
    <property type="entry name" value="Rhodanese-like domain"/>
    <property type="match status" value="2"/>
</dbReference>
<dbReference type="PANTHER" id="PTHR43084">
    <property type="entry name" value="PERSULFIDE DIOXYGENASE ETHE1"/>
    <property type="match status" value="1"/>
</dbReference>
<reference evidence="3" key="1">
    <citation type="journal article" date="2015" name="Proc. Natl. Acad. Sci. U.S.A.">
        <title>Networks of energetic and metabolic interactions define dynamics in microbial communities.</title>
        <authorList>
            <person name="Embree M."/>
            <person name="Liu J.K."/>
            <person name="Al-Bassam M.M."/>
            <person name="Zengler K."/>
        </authorList>
    </citation>
    <scope>NUCLEOTIDE SEQUENCE</scope>
</reference>
<dbReference type="InterPro" id="IPR044528">
    <property type="entry name" value="POD-like_MBL-fold"/>
</dbReference>
<gene>
    <name evidence="3" type="ORF">ASZ90_005178</name>
</gene>
<dbReference type="SMART" id="SM00849">
    <property type="entry name" value="Lactamase_B"/>
    <property type="match status" value="1"/>
</dbReference>
<keyword evidence="1" id="KW-0479">Metal-binding</keyword>
<dbReference type="SMART" id="SM00450">
    <property type="entry name" value="RHOD"/>
    <property type="match status" value="2"/>
</dbReference>
<dbReference type="EMBL" id="LNQE01000783">
    <property type="protein sequence ID" value="KUG25008.1"/>
    <property type="molecule type" value="Genomic_DNA"/>
</dbReference>
<dbReference type="GO" id="GO:0070813">
    <property type="term" value="P:hydrogen sulfide metabolic process"/>
    <property type="evidence" value="ECO:0007669"/>
    <property type="project" value="TreeGrafter"/>
</dbReference>
<feature type="domain" description="Rhodanese" evidence="2">
    <location>
        <begin position="377"/>
        <end position="465"/>
    </location>
</feature>
<dbReference type="FunFam" id="3.60.15.10:FF:000030">
    <property type="entry name" value="Metallo-beta-lactamase family protein"/>
    <property type="match status" value="1"/>
</dbReference>
<comment type="caution">
    <text evidence="3">The sequence shown here is derived from an EMBL/GenBank/DDBJ whole genome shotgun (WGS) entry which is preliminary data.</text>
</comment>
<accession>A0A0W8FVV2</accession>
<dbReference type="PANTHER" id="PTHR43084:SF1">
    <property type="entry name" value="PERSULFIDE DIOXYGENASE ETHE1, MITOCHONDRIAL"/>
    <property type="match status" value="1"/>
</dbReference>
<evidence type="ECO:0000259" key="2">
    <source>
        <dbReference type="PROSITE" id="PS50206"/>
    </source>
</evidence>
<dbReference type="Pfam" id="PF00753">
    <property type="entry name" value="Lactamase_B"/>
    <property type="match status" value="1"/>
</dbReference>
<feature type="domain" description="Rhodanese" evidence="2">
    <location>
        <begin position="274"/>
        <end position="363"/>
    </location>
</feature>
<dbReference type="GO" id="GO:0006749">
    <property type="term" value="P:glutathione metabolic process"/>
    <property type="evidence" value="ECO:0007669"/>
    <property type="project" value="InterPro"/>
</dbReference>
<dbReference type="GO" id="GO:0046872">
    <property type="term" value="F:metal ion binding"/>
    <property type="evidence" value="ECO:0007669"/>
    <property type="project" value="UniProtKB-KW"/>
</dbReference>
<protein>
    <submittedName>
        <fullName evidence="3">Zn-dependent hydroxyacylglutathione hydrolase / polysulfide binding protein</fullName>
    </submittedName>
</protein>